<dbReference type="InterPro" id="IPR017905">
    <property type="entry name" value="ERV/ALR_sulphydryl_oxidase"/>
</dbReference>
<dbReference type="PANTHER" id="PTHR22897:SF7">
    <property type="entry name" value="SULFHYDRYL OXIDASE 2"/>
    <property type="match status" value="1"/>
</dbReference>
<dbReference type="Pfam" id="PF18108">
    <property type="entry name" value="QSOX_Trx1"/>
    <property type="match status" value="1"/>
</dbReference>
<dbReference type="FunFam" id="1.20.120.1960:FF:000001">
    <property type="entry name" value="Sulfhydryl oxidase"/>
    <property type="match status" value="1"/>
</dbReference>
<protein>
    <recommendedName>
        <fullName evidence="7">Sulfhydryl oxidase</fullName>
        <ecNumber evidence="7">1.8.3.2</ecNumber>
    </recommendedName>
</protein>
<keyword evidence="7" id="KW-0472">Membrane</keyword>
<dbReference type="InterPro" id="IPR042568">
    <property type="entry name" value="QSOX_FAD-bd_sf"/>
</dbReference>
<dbReference type="SUPFAM" id="SSF69000">
    <property type="entry name" value="FAD-dependent thiol oxidase"/>
    <property type="match status" value="1"/>
</dbReference>
<evidence type="ECO:0000313" key="11">
    <source>
        <dbReference type="Proteomes" id="UP000824782"/>
    </source>
</evidence>
<keyword evidence="3" id="KW-0732">Signal</keyword>
<evidence type="ECO:0000256" key="2">
    <source>
        <dbReference type="ARBA" id="ARBA00022630"/>
    </source>
</evidence>
<dbReference type="GO" id="GO:0003756">
    <property type="term" value="F:protein disulfide isomerase activity"/>
    <property type="evidence" value="ECO:0007669"/>
    <property type="project" value="TreeGrafter"/>
</dbReference>
<evidence type="ECO:0000256" key="7">
    <source>
        <dbReference type="RuleBase" id="RU371123"/>
    </source>
</evidence>
<dbReference type="GO" id="GO:0005615">
    <property type="term" value="C:extracellular space"/>
    <property type="evidence" value="ECO:0007669"/>
    <property type="project" value="TreeGrafter"/>
</dbReference>
<dbReference type="InterPro" id="IPR040986">
    <property type="entry name" value="QSOX_FAD-bd_dom"/>
</dbReference>
<evidence type="ECO:0000256" key="8">
    <source>
        <dbReference type="SAM" id="MobiDB-lite"/>
    </source>
</evidence>
<dbReference type="Gene3D" id="1.20.120.310">
    <property type="entry name" value="ERV/ALR sulfhydryl oxidase domain"/>
    <property type="match status" value="1"/>
</dbReference>
<keyword evidence="7" id="KW-1133">Transmembrane helix</keyword>
<dbReference type="Gene3D" id="1.20.120.1960">
    <property type="entry name" value="QSOX sulfhydryl oxidase domain"/>
    <property type="match status" value="1"/>
</dbReference>
<dbReference type="GO" id="GO:0000139">
    <property type="term" value="C:Golgi membrane"/>
    <property type="evidence" value="ECO:0007669"/>
    <property type="project" value="TreeGrafter"/>
</dbReference>
<proteinExistence type="inferred from homology"/>
<evidence type="ECO:0000256" key="5">
    <source>
        <dbReference type="ARBA" id="ARBA00023002"/>
    </source>
</evidence>
<dbReference type="EC" id="1.8.3.2" evidence="7"/>
<comment type="cofactor">
    <cofactor evidence="1 7">
        <name>FAD</name>
        <dbReference type="ChEBI" id="CHEBI:57692"/>
    </cofactor>
</comment>
<feature type="compositionally biased region" description="Basic and acidic residues" evidence="8">
    <location>
        <begin position="500"/>
        <end position="515"/>
    </location>
</feature>
<dbReference type="Pfam" id="PF04777">
    <property type="entry name" value="Evr1_Alr"/>
    <property type="match status" value="1"/>
</dbReference>
<dbReference type="PANTHER" id="PTHR22897">
    <property type="entry name" value="QUIESCIN Q6-RELATED SULFHYDRYL OXIDASE"/>
    <property type="match status" value="1"/>
</dbReference>
<comment type="function">
    <text evidence="7">Catalyzes the oxidation of sulfhydryl groups in peptide and protein thiols to disulfides with the reduction of oxygen to hydrogen peroxide.</text>
</comment>
<keyword evidence="2 7" id="KW-0285">Flavoprotein</keyword>
<dbReference type="FunFam" id="1.20.120.310:FF:000001">
    <property type="entry name" value="Sulfhydryl oxidase"/>
    <property type="match status" value="1"/>
</dbReference>
<dbReference type="PROSITE" id="PS51324">
    <property type="entry name" value="ERV_ALR"/>
    <property type="match status" value="1"/>
</dbReference>
<dbReference type="GO" id="GO:0006457">
    <property type="term" value="P:protein folding"/>
    <property type="evidence" value="ECO:0007669"/>
    <property type="project" value="TreeGrafter"/>
</dbReference>
<evidence type="ECO:0000259" key="9">
    <source>
        <dbReference type="PROSITE" id="PS51324"/>
    </source>
</evidence>
<feature type="region of interest" description="Disordered" evidence="8">
    <location>
        <begin position="500"/>
        <end position="535"/>
    </location>
</feature>
<dbReference type="InterPro" id="IPR041269">
    <property type="entry name" value="QSOX_Trx1"/>
</dbReference>
<keyword evidence="5 7" id="KW-0560">Oxidoreductase</keyword>
<evidence type="ECO:0000256" key="4">
    <source>
        <dbReference type="ARBA" id="ARBA00022827"/>
    </source>
</evidence>
<dbReference type="SUPFAM" id="SSF52833">
    <property type="entry name" value="Thioredoxin-like"/>
    <property type="match status" value="1"/>
</dbReference>
<comment type="similarity">
    <text evidence="7">Belongs to the quiescin-sulfhydryl oxidase (QSOX) family.</text>
</comment>
<comment type="caution">
    <text evidence="10">The sequence shown here is derived from an EMBL/GenBank/DDBJ whole genome shotgun (WGS) entry which is preliminary data.</text>
</comment>
<dbReference type="InterPro" id="IPR039798">
    <property type="entry name" value="Sulfhydryl_oxidase"/>
</dbReference>
<keyword evidence="7" id="KW-0812">Transmembrane</keyword>
<organism evidence="10 11">
    <name type="scientific">Engystomops pustulosus</name>
    <name type="common">Tungara frog</name>
    <name type="synonym">Physalaemus pustulosus</name>
    <dbReference type="NCBI Taxonomy" id="76066"/>
    <lineage>
        <taxon>Eukaryota</taxon>
        <taxon>Metazoa</taxon>
        <taxon>Chordata</taxon>
        <taxon>Craniata</taxon>
        <taxon>Vertebrata</taxon>
        <taxon>Euteleostomi</taxon>
        <taxon>Amphibia</taxon>
        <taxon>Batrachia</taxon>
        <taxon>Anura</taxon>
        <taxon>Neobatrachia</taxon>
        <taxon>Hyloidea</taxon>
        <taxon>Leptodactylidae</taxon>
        <taxon>Leiuperinae</taxon>
        <taxon>Engystomops</taxon>
    </lineage>
</organism>
<keyword evidence="6" id="KW-1015">Disulfide bond</keyword>
<dbReference type="Pfam" id="PF18371">
    <property type="entry name" value="FAD_SOX"/>
    <property type="match status" value="1"/>
</dbReference>
<evidence type="ECO:0000256" key="3">
    <source>
        <dbReference type="ARBA" id="ARBA00022729"/>
    </source>
</evidence>
<dbReference type="InterPro" id="IPR036249">
    <property type="entry name" value="Thioredoxin-like_sf"/>
</dbReference>
<evidence type="ECO:0000256" key="6">
    <source>
        <dbReference type="ARBA" id="ARBA00023157"/>
    </source>
</evidence>
<feature type="transmembrane region" description="Helical" evidence="7">
    <location>
        <begin position="579"/>
        <end position="596"/>
    </location>
</feature>
<dbReference type="FunFam" id="3.40.30.10:FF:000080">
    <property type="entry name" value="Sulfhydryl oxidase"/>
    <property type="match status" value="1"/>
</dbReference>
<name>A0AAV7A5U2_ENGPU</name>
<dbReference type="EMBL" id="WNYA01000010">
    <property type="protein sequence ID" value="KAG8554825.1"/>
    <property type="molecule type" value="Genomic_DNA"/>
</dbReference>
<keyword evidence="4 7" id="KW-0274">FAD</keyword>
<dbReference type="GO" id="GO:0016971">
    <property type="term" value="F:flavin-dependent sulfhydryl oxidase activity"/>
    <property type="evidence" value="ECO:0007669"/>
    <property type="project" value="InterPro"/>
</dbReference>
<evidence type="ECO:0000313" key="10">
    <source>
        <dbReference type="EMBL" id="KAG8554825.1"/>
    </source>
</evidence>
<feature type="domain" description="ERV/ALR sulfhydryl oxidase" evidence="9">
    <location>
        <begin position="343"/>
        <end position="452"/>
    </location>
</feature>
<evidence type="ECO:0000256" key="1">
    <source>
        <dbReference type="ARBA" id="ARBA00001974"/>
    </source>
</evidence>
<keyword evidence="11" id="KW-1185">Reference proteome</keyword>
<dbReference type="AlphaFoldDB" id="A0AAV7A5U2"/>
<dbReference type="Proteomes" id="UP000824782">
    <property type="component" value="Unassembled WGS sequence"/>
</dbReference>
<reference evidence="10" key="1">
    <citation type="thesis" date="2020" institute="ProQuest LLC" country="789 East Eisenhower Parkway, Ann Arbor, MI, USA">
        <title>Comparative Genomics and Chromosome Evolution.</title>
        <authorList>
            <person name="Mudd A.B."/>
        </authorList>
    </citation>
    <scope>NUCLEOTIDE SEQUENCE</scope>
    <source>
        <strain evidence="10">237g6f4</strain>
        <tissue evidence="10">Blood</tissue>
    </source>
</reference>
<comment type="catalytic activity">
    <reaction evidence="7">
        <text>2 R'C(R)SH + O2 = R'C(R)S-S(R)CR' + H2O2</text>
        <dbReference type="Rhea" id="RHEA:17357"/>
        <dbReference type="ChEBI" id="CHEBI:15379"/>
        <dbReference type="ChEBI" id="CHEBI:16240"/>
        <dbReference type="ChEBI" id="CHEBI:16520"/>
        <dbReference type="ChEBI" id="CHEBI:17412"/>
        <dbReference type="EC" id="1.8.3.2"/>
    </reaction>
</comment>
<gene>
    <name evidence="10" type="ORF">GDO81_003910</name>
</gene>
<dbReference type="InterPro" id="IPR036774">
    <property type="entry name" value="ERV/ALR_sulphydryl_oxid_sf"/>
</dbReference>
<dbReference type="Gene3D" id="3.40.30.10">
    <property type="entry name" value="Glutaredoxin"/>
    <property type="match status" value="2"/>
</dbReference>
<sequence length="612" mass="69516">MAVSSSSWCGALHQYAPTCGAWHPIVHDWNPAIRIGVLNCADEQNTAICRDYGVQFYPTFRFFGANTKDFTQGENYKGETDREVQSVRHVIIDYLESLPAEHRPTACPSFQPLSSGDITSLFIRKKPHYTAIIFESETSYVGREVILDLMQFEHIVVRRALDSNKAMMEKLGVVSAPSCYLIHPNASRGLINIVNPLRSVFSSHLKSLPGVRKKAGAHSALPEKLPEEDKEEEVTWKDYDKSKLYTADLESALHYLLRVELATHQTLEGEKLKTFKDFVTLLYKLFPGRPHVVKLLETLQEWLVSMPLDKIPYDAILDLVNNKMRISGIYLTNHVEWVGCQGSRAQLRGYPCSLWKLFHSLTVQAAAQPNALANTEFEGDALATLKTMRGYIREFFGCRECAQHFEAMAKESMDSVKTADEAVLWLWRKHNLVNKRLAGAPSEDPESPKVEWPTPELCSACHEEINGLHNWNEKEVLVFLKRHYGAQEISLKYADPISDHREAEDGKSDNLHTKEPGGGADAGHNNKPHDQMNVGPGFMNKLLQKPIEQEKPSEQKVGGRMSVSFLGLGFSNIDMSLCVVLYVTSCLFLMIMYFFFRVRSKRWKIRYNRPYV</sequence>
<accession>A0AAV7A5U2</accession>